<protein>
    <submittedName>
        <fullName evidence="1">Uncharacterized protein</fullName>
    </submittedName>
</protein>
<name>A0A2P2LDX7_RHIMU</name>
<dbReference type="AlphaFoldDB" id="A0A2P2LDX7"/>
<evidence type="ECO:0000313" key="1">
    <source>
        <dbReference type="EMBL" id="MBX16175.1"/>
    </source>
</evidence>
<reference evidence="1" key="1">
    <citation type="submission" date="2018-02" db="EMBL/GenBank/DDBJ databases">
        <title>Rhizophora mucronata_Transcriptome.</title>
        <authorList>
            <person name="Meera S.P."/>
            <person name="Sreeshan A."/>
            <person name="Augustine A."/>
        </authorList>
    </citation>
    <scope>NUCLEOTIDE SEQUENCE</scope>
    <source>
        <tissue evidence="1">Leaf</tissue>
    </source>
</reference>
<proteinExistence type="predicted"/>
<sequence length="34" mass="3984">MNIERNGHNAYSIFHWCLGPISLALEGKFHIYNH</sequence>
<organism evidence="1">
    <name type="scientific">Rhizophora mucronata</name>
    <name type="common">Asiatic mangrove</name>
    <dbReference type="NCBI Taxonomy" id="61149"/>
    <lineage>
        <taxon>Eukaryota</taxon>
        <taxon>Viridiplantae</taxon>
        <taxon>Streptophyta</taxon>
        <taxon>Embryophyta</taxon>
        <taxon>Tracheophyta</taxon>
        <taxon>Spermatophyta</taxon>
        <taxon>Magnoliopsida</taxon>
        <taxon>eudicotyledons</taxon>
        <taxon>Gunneridae</taxon>
        <taxon>Pentapetalae</taxon>
        <taxon>rosids</taxon>
        <taxon>fabids</taxon>
        <taxon>Malpighiales</taxon>
        <taxon>Rhizophoraceae</taxon>
        <taxon>Rhizophora</taxon>
    </lineage>
</organism>
<accession>A0A2P2LDX7</accession>
<dbReference type="EMBL" id="GGEC01035691">
    <property type="protein sequence ID" value="MBX16175.1"/>
    <property type="molecule type" value="Transcribed_RNA"/>
</dbReference>